<accession>A0A2R6RXD8</accession>
<dbReference type="STRING" id="1590841.A0A2R6RXD8"/>
<keyword evidence="4" id="KW-0539">Nucleus</keyword>
<dbReference type="SMART" id="SM00913">
    <property type="entry name" value="IBN_N"/>
    <property type="match status" value="1"/>
</dbReference>
<dbReference type="InterPro" id="IPR016024">
    <property type="entry name" value="ARM-type_fold"/>
</dbReference>
<evidence type="ECO:0000313" key="8">
    <source>
        <dbReference type="Proteomes" id="UP000241394"/>
    </source>
</evidence>
<dbReference type="AlphaFoldDB" id="A0A2R6RXD8"/>
<dbReference type="InterPro" id="IPR011989">
    <property type="entry name" value="ARM-like"/>
</dbReference>
<dbReference type="PANTHER" id="PTHR10997:SF7">
    <property type="entry name" value="IMPORTIN-11"/>
    <property type="match status" value="1"/>
</dbReference>
<evidence type="ECO:0000256" key="3">
    <source>
        <dbReference type="ARBA" id="ARBA00022448"/>
    </source>
</evidence>
<dbReference type="FunFam" id="1.25.10.10:FF:001096">
    <property type="entry name" value="Predicted protein"/>
    <property type="match status" value="1"/>
</dbReference>
<evidence type="ECO:0000256" key="5">
    <source>
        <dbReference type="SAM" id="MobiDB-lite"/>
    </source>
</evidence>
<dbReference type="SUPFAM" id="SSF48371">
    <property type="entry name" value="ARM repeat"/>
    <property type="match status" value="1"/>
</dbReference>
<dbReference type="Gene3D" id="1.25.10.10">
    <property type="entry name" value="Leucine-rich Repeat Variant"/>
    <property type="match status" value="1"/>
</dbReference>
<dbReference type="GO" id="GO:0031267">
    <property type="term" value="F:small GTPase binding"/>
    <property type="evidence" value="ECO:0007669"/>
    <property type="project" value="InterPro"/>
</dbReference>
<dbReference type="InParanoid" id="A0A2R6RXD8"/>
<dbReference type="PROSITE" id="PS50166">
    <property type="entry name" value="IMPORTIN_B_NT"/>
    <property type="match status" value="1"/>
</dbReference>
<comment type="subcellular location">
    <subcellularLocation>
        <location evidence="1">Nucleus</location>
    </subcellularLocation>
</comment>
<feature type="region of interest" description="Disordered" evidence="5">
    <location>
        <begin position="1002"/>
        <end position="1028"/>
    </location>
</feature>
<evidence type="ECO:0000256" key="1">
    <source>
        <dbReference type="ARBA" id="ARBA00004123"/>
    </source>
</evidence>
<feature type="domain" description="Importin N-terminal" evidence="6">
    <location>
        <begin position="29"/>
        <end position="104"/>
    </location>
</feature>
<proteinExistence type="inferred from homology"/>
<dbReference type="Pfam" id="PF25758">
    <property type="entry name" value="TPR_IPO11"/>
    <property type="match status" value="1"/>
</dbReference>
<evidence type="ECO:0000256" key="4">
    <source>
        <dbReference type="ARBA" id="ARBA00023242"/>
    </source>
</evidence>
<dbReference type="Gramene" id="PSS34698">
    <property type="protein sequence ID" value="PSS34698"/>
    <property type="gene ID" value="CEY00_Acc01805"/>
</dbReference>
<gene>
    <name evidence="7" type="ORF">CEY00_Acc01805</name>
</gene>
<dbReference type="OMA" id="GQCAFEI"/>
<dbReference type="InterPro" id="IPR001494">
    <property type="entry name" value="Importin-beta_N"/>
</dbReference>
<dbReference type="GO" id="GO:0005635">
    <property type="term" value="C:nuclear envelope"/>
    <property type="evidence" value="ECO:0007669"/>
    <property type="project" value="TreeGrafter"/>
</dbReference>
<reference evidence="8" key="2">
    <citation type="journal article" date="2018" name="BMC Genomics">
        <title>A manually annotated Actinidia chinensis var. chinensis (kiwifruit) genome highlights the challenges associated with draft genomes and gene prediction in plants.</title>
        <authorList>
            <person name="Pilkington S.M."/>
            <person name="Crowhurst R."/>
            <person name="Hilario E."/>
            <person name="Nardozza S."/>
            <person name="Fraser L."/>
            <person name="Peng Y."/>
            <person name="Gunaseelan K."/>
            <person name="Simpson R."/>
            <person name="Tahir J."/>
            <person name="Deroles S.C."/>
            <person name="Templeton K."/>
            <person name="Luo Z."/>
            <person name="Davy M."/>
            <person name="Cheng C."/>
            <person name="McNeilage M."/>
            <person name="Scaglione D."/>
            <person name="Liu Y."/>
            <person name="Zhang Q."/>
            <person name="Datson P."/>
            <person name="De Silva N."/>
            <person name="Gardiner S.E."/>
            <person name="Bassett H."/>
            <person name="Chagne D."/>
            <person name="McCallum J."/>
            <person name="Dzierzon H."/>
            <person name="Deng C."/>
            <person name="Wang Y.Y."/>
            <person name="Barron L."/>
            <person name="Manako K."/>
            <person name="Bowen J."/>
            <person name="Foster T.M."/>
            <person name="Erridge Z.A."/>
            <person name="Tiffin H."/>
            <person name="Waite C.N."/>
            <person name="Davies K.M."/>
            <person name="Grierson E.P."/>
            <person name="Laing W.A."/>
            <person name="Kirk R."/>
            <person name="Chen X."/>
            <person name="Wood M."/>
            <person name="Montefiori M."/>
            <person name="Brummell D.A."/>
            <person name="Schwinn K.E."/>
            <person name="Catanach A."/>
            <person name="Fullerton C."/>
            <person name="Li D."/>
            <person name="Meiyalaghan S."/>
            <person name="Nieuwenhuizen N."/>
            <person name="Read N."/>
            <person name="Prakash R."/>
            <person name="Hunter D."/>
            <person name="Zhang H."/>
            <person name="McKenzie M."/>
            <person name="Knabel M."/>
            <person name="Harris A."/>
            <person name="Allan A.C."/>
            <person name="Gleave A."/>
            <person name="Chen A."/>
            <person name="Janssen B.J."/>
            <person name="Plunkett B."/>
            <person name="Ampomah-Dwamena C."/>
            <person name="Voogd C."/>
            <person name="Leif D."/>
            <person name="Lafferty D."/>
            <person name="Souleyre E.J.F."/>
            <person name="Varkonyi-Gasic E."/>
            <person name="Gambi F."/>
            <person name="Hanley J."/>
            <person name="Yao J.L."/>
            <person name="Cheung J."/>
            <person name="David K.M."/>
            <person name="Warren B."/>
            <person name="Marsh K."/>
            <person name="Snowden K.C."/>
            <person name="Lin-Wang K."/>
            <person name="Brian L."/>
            <person name="Martinez-Sanchez M."/>
            <person name="Wang M."/>
            <person name="Ileperuma N."/>
            <person name="Macnee N."/>
            <person name="Campin R."/>
            <person name="McAtee P."/>
            <person name="Drummond R.S.M."/>
            <person name="Espley R.V."/>
            <person name="Ireland H.S."/>
            <person name="Wu R."/>
            <person name="Atkinson R.G."/>
            <person name="Karunairetnam S."/>
            <person name="Bulley S."/>
            <person name="Chunkath S."/>
            <person name="Hanley Z."/>
            <person name="Storey R."/>
            <person name="Thrimawithana A.H."/>
            <person name="Thomson S."/>
            <person name="David C."/>
            <person name="Testolin R."/>
            <person name="Huang H."/>
            <person name="Hellens R.P."/>
            <person name="Schaffer R.J."/>
        </authorList>
    </citation>
    <scope>NUCLEOTIDE SEQUENCE [LARGE SCALE GENOMIC DNA]</scope>
    <source>
        <strain evidence="8">cv. Red5</strain>
    </source>
</reference>
<sequence>MALSASDLPAMYALLGNSLSGDESQRKPAEAALAQSETRSGFCSCLMEVITAKDLAPQVDVRLLASVYFKNSISRYWRSRRDSSGISNEEKIHLRQKLLSHLREENHQIALTLAVVISKIARIDYPKEWPELFSILAQQLQSTDILTSHRIFMILFRTLKELSTKRLIPDQKNFAEISSQFFDYSWHLWQSDLQTILHGFSLLTQNTSSNASELHQDDLYLTCERWLLCTKIIRQLIISGFPIDAKLIQEVRPVKEVSPVLLSAIQSFLPYYSTFRVQQPKFWDFLRGACTKLMKVLVAVQSRHPYSFGDKSVLSPVMDFCLIKITDPGPDIMSFEQFLIQCMKLVKCVLECKEYKPSMTGRVTDESGVTFEQMKKNVSSAVAGVVTSLLPSDRVVFLCNVLIRRYFVLTATDMEAWYQNPESFHHEQDSVLWSEKLRPCAEALYIVLFENHSQLLGPVVVSIVREAMNGCPASVTEITPGLLLKDAAYGAAAYVYYELSNYLSFKEWFNGALALELTNDHPNMRIIHRKVALILGQWVSEIKDDTRRPVYCALIKLLQDPDLCVRDAAYGAAAYVYYELSNYLSFKEWFNGALALELTNDHPNMRIIHRKVALILGQWVSEIKDDTRRPVYCALIKLLQDPDLCVRLAASRSLCFLIEDANFLEKDFSDLLPICWDLCFTLVEEVQEFDSKVQVLNSISILIAHVGEIIPYASKLIQFFQKAWEESSGESLLQIQLLAALKNFVIALGYQSPICYNMLLPILQSGIDVNSPDELLEDSMLLWEATLSHAPSMMPQLLGYFPCLLEILERSFDHLKVAADIIEGYIILGGTDFLSLHPSIVANLLDLVVGNVNDRGLLSILPVIEILIQCFPLEVPQLISSTLQKLIVICLTGGDDHDPSKTAVKAYSAAILARILVTNINFLAQITSEPSLLLLLQKAGFPVDENILLCLVDIWLDKVDNVTSIQRKAYGLALSIILTLKLAQVLDKLDQILSVIVGGSEDFTDEESSSNSMSPSRPRIPSKEFRKRQIKHSDPINQLSLENSVRDNLQTCAALHGDSFNSAISRMHPAAFAQLKQALNMS</sequence>
<feature type="compositionally biased region" description="Low complexity" evidence="5">
    <location>
        <begin position="1009"/>
        <end position="1019"/>
    </location>
</feature>
<evidence type="ECO:0000256" key="2">
    <source>
        <dbReference type="ARBA" id="ARBA00007991"/>
    </source>
</evidence>
<protein>
    <submittedName>
        <fullName evidence="7">Importin-11 like</fullName>
    </submittedName>
</protein>
<reference evidence="7 8" key="1">
    <citation type="submission" date="2017-07" db="EMBL/GenBank/DDBJ databases">
        <title>An improved, manually edited Actinidia chinensis var. chinensis (kiwifruit) genome highlights the challenges associated with draft genomes and gene prediction in plants.</title>
        <authorList>
            <person name="Pilkington S."/>
            <person name="Crowhurst R."/>
            <person name="Hilario E."/>
            <person name="Nardozza S."/>
            <person name="Fraser L."/>
            <person name="Peng Y."/>
            <person name="Gunaseelan K."/>
            <person name="Simpson R."/>
            <person name="Tahir J."/>
            <person name="Deroles S."/>
            <person name="Templeton K."/>
            <person name="Luo Z."/>
            <person name="Davy M."/>
            <person name="Cheng C."/>
            <person name="Mcneilage M."/>
            <person name="Scaglione D."/>
            <person name="Liu Y."/>
            <person name="Zhang Q."/>
            <person name="Datson P."/>
            <person name="De Silva N."/>
            <person name="Gardiner S."/>
            <person name="Bassett H."/>
            <person name="Chagne D."/>
            <person name="Mccallum J."/>
            <person name="Dzierzon H."/>
            <person name="Deng C."/>
            <person name="Wang Y.-Y."/>
            <person name="Barron N."/>
            <person name="Manako K."/>
            <person name="Bowen J."/>
            <person name="Foster T."/>
            <person name="Erridge Z."/>
            <person name="Tiffin H."/>
            <person name="Waite C."/>
            <person name="Davies K."/>
            <person name="Grierson E."/>
            <person name="Laing W."/>
            <person name="Kirk R."/>
            <person name="Chen X."/>
            <person name="Wood M."/>
            <person name="Montefiori M."/>
            <person name="Brummell D."/>
            <person name="Schwinn K."/>
            <person name="Catanach A."/>
            <person name="Fullerton C."/>
            <person name="Li D."/>
            <person name="Meiyalaghan S."/>
            <person name="Nieuwenhuizen N."/>
            <person name="Read N."/>
            <person name="Prakash R."/>
            <person name="Hunter D."/>
            <person name="Zhang H."/>
            <person name="Mckenzie M."/>
            <person name="Knabel M."/>
            <person name="Harris A."/>
            <person name="Allan A."/>
            <person name="Chen A."/>
            <person name="Janssen B."/>
            <person name="Plunkett B."/>
            <person name="Dwamena C."/>
            <person name="Voogd C."/>
            <person name="Leif D."/>
            <person name="Lafferty D."/>
            <person name="Souleyre E."/>
            <person name="Varkonyi-Gasic E."/>
            <person name="Gambi F."/>
            <person name="Hanley J."/>
            <person name="Yao J.-L."/>
            <person name="Cheung J."/>
            <person name="David K."/>
            <person name="Warren B."/>
            <person name="Marsh K."/>
            <person name="Snowden K."/>
            <person name="Lin-Wang K."/>
            <person name="Brian L."/>
            <person name="Martinez-Sanchez M."/>
            <person name="Wang M."/>
            <person name="Ileperuma N."/>
            <person name="Macnee N."/>
            <person name="Campin R."/>
            <person name="Mcatee P."/>
            <person name="Drummond R."/>
            <person name="Espley R."/>
            <person name="Ireland H."/>
            <person name="Wu R."/>
            <person name="Atkinson R."/>
            <person name="Karunairetnam S."/>
            <person name="Bulley S."/>
            <person name="Chunkath S."/>
            <person name="Hanley Z."/>
            <person name="Storey R."/>
            <person name="Thrimawithana A."/>
            <person name="Thomson S."/>
            <person name="David C."/>
            <person name="Testolin R."/>
        </authorList>
    </citation>
    <scope>NUCLEOTIDE SEQUENCE [LARGE SCALE GENOMIC DNA]</scope>
    <source>
        <strain evidence="8">cv. Red5</strain>
        <tissue evidence="7">Young leaf</tissue>
    </source>
</reference>
<keyword evidence="8" id="KW-1185">Reference proteome</keyword>
<name>A0A2R6RXD8_ACTCC</name>
<organism evidence="7 8">
    <name type="scientific">Actinidia chinensis var. chinensis</name>
    <name type="common">Chinese soft-hair kiwi</name>
    <dbReference type="NCBI Taxonomy" id="1590841"/>
    <lineage>
        <taxon>Eukaryota</taxon>
        <taxon>Viridiplantae</taxon>
        <taxon>Streptophyta</taxon>
        <taxon>Embryophyta</taxon>
        <taxon>Tracheophyta</taxon>
        <taxon>Spermatophyta</taxon>
        <taxon>Magnoliopsida</taxon>
        <taxon>eudicotyledons</taxon>
        <taxon>Gunneridae</taxon>
        <taxon>Pentapetalae</taxon>
        <taxon>asterids</taxon>
        <taxon>Ericales</taxon>
        <taxon>Actinidiaceae</taxon>
        <taxon>Actinidia</taxon>
    </lineage>
</organism>
<keyword evidence="3" id="KW-0813">Transport</keyword>
<dbReference type="OrthoDB" id="361693at2759"/>
<evidence type="ECO:0000313" key="7">
    <source>
        <dbReference type="EMBL" id="PSS34698.1"/>
    </source>
</evidence>
<dbReference type="GO" id="GO:0005829">
    <property type="term" value="C:cytosol"/>
    <property type="evidence" value="ECO:0007669"/>
    <property type="project" value="TreeGrafter"/>
</dbReference>
<dbReference type="PANTHER" id="PTHR10997">
    <property type="entry name" value="IMPORTIN-7, 8, 11"/>
    <property type="match status" value="1"/>
</dbReference>
<dbReference type="InterPro" id="IPR058669">
    <property type="entry name" value="TPR_IPO7/11-like"/>
</dbReference>
<evidence type="ECO:0000259" key="6">
    <source>
        <dbReference type="PROSITE" id="PS50166"/>
    </source>
</evidence>
<dbReference type="EMBL" id="NKQK01000002">
    <property type="protein sequence ID" value="PSS34698.1"/>
    <property type="molecule type" value="Genomic_DNA"/>
</dbReference>
<dbReference type="Proteomes" id="UP000241394">
    <property type="component" value="Chromosome LG2"/>
</dbReference>
<dbReference type="FunCoup" id="A0A2R6RXD8">
    <property type="interactions" value="5100"/>
</dbReference>
<dbReference type="Pfam" id="PF03810">
    <property type="entry name" value="IBN_N"/>
    <property type="match status" value="1"/>
</dbReference>
<comment type="similarity">
    <text evidence="2">Belongs to the importin beta family.</text>
</comment>
<comment type="caution">
    <text evidence="7">The sequence shown here is derived from an EMBL/GenBank/DDBJ whole genome shotgun (WGS) entry which is preliminary data.</text>
</comment>
<dbReference type="GO" id="GO:0006606">
    <property type="term" value="P:protein import into nucleus"/>
    <property type="evidence" value="ECO:0007669"/>
    <property type="project" value="TreeGrafter"/>
</dbReference>